<comment type="caution">
    <text evidence="1">The sequence shown here is derived from an EMBL/GenBank/DDBJ whole genome shotgun (WGS) entry which is preliminary data.</text>
</comment>
<dbReference type="Proteomes" id="UP000790709">
    <property type="component" value="Unassembled WGS sequence"/>
</dbReference>
<organism evidence="1 2">
    <name type="scientific">Leucogyrophana mollusca</name>
    <dbReference type="NCBI Taxonomy" id="85980"/>
    <lineage>
        <taxon>Eukaryota</taxon>
        <taxon>Fungi</taxon>
        <taxon>Dikarya</taxon>
        <taxon>Basidiomycota</taxon>
        <taxon>Agaricomycotina</taxon>
        <taxon>Agaricomycetes</taxon>
        <taxon>Agaricomycetidae</taxon>
        <taxon>Boletales</taxon>
        <taxon>Boletales incertae sedis</taxon>
        <taxon>Leucogyrophana</taxon>
    </lineage>
</organism>
<name>A0ACB8AXW0_9AGAM</name>
<accession>A0ACB8AXW0</accession>
<evidence type="ECO:0000313" key="2">
    <source>
        <dbReference type="Proteomes" id="UP000790709"/>
    </source>
</evidence>
<evidence type="ECO:0000313" key="1">
    <source>
        <dbReference type="EMBL" id="KAH7918039.1"/>
    </source>
</evidence>
<gene>
    <name evidence="1" type="ORF">BV22DRAFT_976907</name>
</gene>
<protein>
    <submittedName>
        <fullName evidence="1">Uncharacterized protein</fullName>
    </submittedName>
</protein>
<feature type="non-terminal residue" evidence="1">
    <location>
        <position position="84"/>
    </location>
</feature>
<proteinExistence type="predicted"/>
<keyword evidence="2" id="KW-1185">Reference proteome</keyword>
<feature type="non-terminal residue" evidence="1">
    <location>
        <position position="1"/>
    </location>
</feature>
<sequence length="84" mass="9101">IFSSTKGICTLGGNKLSPLLLEALQVLTFIYKRSCILFLGVYPFLASCLDYAISGPLTARAVDELMATGEIDVLENLARNTEDT</sequence>
<dbReference type="EMBL" id="MU266869">
    <property type="protein sequence ID" value="KAH7918039.1"/>
    <property type="molecule type" value="Genomic_DNA"/>
</dbReference>
<reference evidence="1" key="1">
    <citation type="journal article" date="2021" name="New Phytol.">
        <title>Evolutionary innovations through gain and loss of genes in the ectomycorrhizal Boletales.</title>
        <authorList>
            <person name="Wu G."/>
            <person name="Miyauchi S."/>
            <person name="Morin E."/>
            <person name="Kuo A."/>
            <person name="Drula E."/>
            <person name="Varga T."/>
            <person name="Kohler A."/>
            <person name="Feng B."/>
            <person name="Cao Y."/>
            <person name="Lipzen A."/>
            <person name="Daum C."/>
            <person name="Hundley H."/>
            <person name="Pangilinan J."/>
            <person name="Johnson J."/>
            <person name="Barry K."/>
            <person name="LaButti K."/>
            <person name="Ng V."/>
            <person name="Ahrendt S."/>
            <person name="Min B."/>
            <person name="Choi I.G."/>
            <person name="Park H."/>
            <person name="Plett J.M."/>
            <person name="Magnuson J."/>
            <person name="Spatafora J.W."/>
            <person name="Nagy L.G."/>
            <person name="Henrissat B."/>
            <person name="Grigoriev I.V."/>
            <person name="Yang Z.L."/>
            <person name="Xu J."/>
            <person name="Martin F.M."/>
        </authorList>
    </citation>
    <scope>NUCLEOTIDE SEQUENCE</scope>
    <source>
        <strain evidence="1">KUC20120723A-06</strain>
    </source>
</reference>